<dbReference type="EMBL" id="CZAL01000052">
    <property type="protein sequence ID" value="CUQ09451.1"/>
    <property type="molecule type" value="Genomic_DNA"/>
</dbReference>
<dbReference type="Proteomes" id="UP000095709">
    <property type="component" value="Unassembled WGS sequence"/>
</dbReference>
<organism evidence="1 2">
    <name type="scientific">Fusicatenibacter saccharivorans</name>
    <dbReference type="NCBI Taxonomy" id="1150298"/>
    <lineage>
        <taxon>Bacteria</taxon>
        <taxon>Bacillati</taxon>
        <taxon>Bacillota</taxon>
        <taxon>Clostridia</taxon>
        <taxon>Lachnospirales</taxon>
        <taxon>Lachnospiraceae</taxon>
        <taxon>Fusicatenibacter</taxon>
    </lineage>
</organism>
<accession>A0A174TLP5</accession>
<evidence type="ECO:0000313" key="1">
    <source>
        <dbReference type="EMBL" id="CUQ09451.1"/>
    </source>
</evidence>
<dbReference type="RefSeq" id="WP_082426300.1">
    <property type="nucleotide sequence ID" value="NZ_CZAL01000052.1"/>
</dbReference>
<evidence type="ECO:0008006" key="3">
    <source>
        <dbReference type="Google" id="ProtNLM"/>
    </source>
</evidence>
<dbReference type="AlphaFoldDB" id="A0A174TLP5"/>
<evidence type="ECO:0000313" key="2">
    <source>
        <dbReference type="Proteomes" id="UP000095709"/>
    </source>
</evidence>
<gene>
    <name evidence="1" type="ORF">ERS852498_03584</name>
</gene>
<protein>
    <recommendedName>
        <fullName evidence="3">TnpV protein</fullName>
    </recommendedName>
</protein>
<reference evidence="1 2" key="1">
    <citation type="submission" date="2015-09" db="EMBL/GenBank/DDBJ databases">
        <authorList>
            <consortium name="Pathogen Informatics"/>
        </authorList>
    </citation>
    <scope>NUCLEOTIDE SEQUENCE [LARGE SCALE GENOMIC DNA]</scope>
    <source>
        <strain evidence="1 2">2789STDY5834885</strain>
    </source>
</reference>
<name>A0A174TLP5_9FIRM</name>
<dbReference type="Pfam" id="PF14198">
    <property type="entry name" value="TnpV"/>
    <property type="match status" value="1"/>
</dbReference>
<sequence>MREISYSQNGEYQIPDISLEETRGTIGKYGMMRKEYLRNHKVARFNILTLQNRLDSHLMEIDSQARQRVDNLMNELLEKDPAPDKMADGMAWTRHMNQIKAQAEELVIQEIIYS</sequence>
<dbReference type="GeneID" id="98634001"/>
<proteinExistence type="predicted"/>
<dbReference type="InterPro" id="IPR026989">
    <property type="entry name" value="TnpV"/>
</dbReference>